<dbReference type="RefSeq" id="WP_164650282.1">
    <property type="nucleotide sequence ID" value="NZ_CP047476.1"/>
</dbReference>
<organism evidence="1 2">
    <name type="scientific">Vibrio astriarenae</name>
    <dbReference type="NCBI Taxonomy" id="1481923"/>
    <lineage>
        <taxon>Bacteria</taxon>
        <taxon>Pseudomonadati</taxon>
        <taxon>Pseudomonadota</taxon>
        <taxon>Gammaproteobacteria</taxon>
        <taxon>Vibrionales</taxon>
        <taxon>Vibrionaceae</taxon>
        <taxon>Vibrio</taxon>
    </lineage>
</organism>
<reference evidence="1 2" key="1">
    <citation type="submission" date="2020-01" db="EMBL/GenBank/DDBJ databases">
        <title>Whole genome and functional gene identification of agarase of Vibrio HN897.</title>
        <authorList>
            <person name="Liu Y."/>
            <person name="Zhao Z."/>
        </authorList>
    </citation>
    <scope>NUCLEOTIDE SEQUENCE [LARGE SCALE GENOMIC DNA]</scope>
    <source>
        <strain evidence="1 2">HN897</strain>
    </source>
</reference>
<sequence>MSSRKRLLEVTQRTFGRHLKTLSSPRFPELFGDNDCFTFSLNKEEIQVLTPRKKESAVALSFTPNKKLPLMVVKFKYHELGGDKSKMVDMAIAYYAIKHNGEDCIVFDYYHLGDKGFADPMLDGVMNFDGTQDDYSNAFNKLFMKYTDGYLKGNAIERHECDW</sequence>
<dbReference type="AlphaFoldDB" id="A0A7Z2T6S8"/>
<dbReference type="Proteomes" id="UP000464262">
    <property type="component" value="Chromosome 2"/>
</dbReference>
<protein>
    <submittedName>
        <fullName evidence="1">Uncharacterized protein</fullName>
    </submittedName>
</protein>
<evidence type="ECO:0000313" key="2">
    <source>
        <dbReference type="Proteomes" id="UP000464262"/>
    </source>
</evidence>
<name>A0A7Z2T6S8_9VIBR</name>
<gene>
    <name evidence="1" type="ORF">GT360_17740</name>
</gene>
<dbReference type="KEGG" id="vas:GT360_17740"/>
<evidence type="ECO:0000313" key="1">
    <source>
        <dbReference type="EMBL" id="QIA65382.1"/>
    </source>
</evidence>
<accession>A0A7Z2T6S8</accession>
<keyword evidence="2" id="KW-1185">Reference proteome</keyword>
<proteinExistence type="predicted"/>
<dbReference type="EMBL" id="CP047476">
    <property type="protein sequence ID" value="QIA65382.1"/>
    <property type="molecule type" value="Genomic_DNA"/>
</dbReference>